<dbReference type="InterPro" id="IPR036621">
    <property type="entry name" value="Anticodon-bd_dom_sf"/>
</dbReference>
<dbReference type="HAMAP" id="MF_00127">
    <property type="entry name" value="His_tRNA_synth"/>
    <property type="match status" value="1"/>
</dbReference>
<dbReference type="EMBL" id="QZKI01000098">
    <property type="protein sequence ID" value="RJP67841.1"/>
    <property type="molecule type" value="Genomic_DNA"/>
</dbReference>
<dbReference type="SUPFAM" id="SSF55681">
    <property type="entry name" value="Class II aaRS and biotin synthetases"/>
    <property type="match status" value="1"/>
</dbReference>
<feature type="domain" description="Aminoacyl-transfer RNA synthetases class-II family profile" evidence="11">
    <location>
        <begin position="1"/>
        <end position="341"/>
    </location>
</feature>
<evidence type="ECO:0000256" key="6">
    <source>
        <dbReference type="ARBA" id="ARBA00022917"/>
    </source>
</evidence>
<feature type="binding site" evidence="10">
    <location>
        <position position="128"/>
    </location>
    <ligand>
        <name>L-histidine</name>
        <dbReference type="ChEBI" id="CHEBI:57595"/>
    </ligand>
</feature>
<evidence type="ECO:0000313" key="12">
    <source>
        <dbReference type="EMBL" id="RJP67841.1"/>
    </source>
</evidence>
<feature type="binding site" evidence="10">
    <location>
        <position position="142"/>
    </location>
    <ligand>
        <name>L-histidine</name>
        <dbReference type="ChEBI" id="CHEBI:57595"/>
    </ligand>
</feature>
<feature type="binding site" evidence="10">
    <location>
        <position position="146"/>
    </location>
    <ligand>
        <name>L-histidine</name>
        <dbReference type="ChEBI" id="CHEBI:57595"/>
    </ligand>
</feature>
<keyword evidence="6 9" id="KW-0648">Protein biosynthesis</keyword>
<dbReference type="Pfam" id="PF13393">
    <property type="entry name" value="tRNA-synt_His"/>
    <property type="match status" value="2"/>
</dbReference>
<evidence type="ECO:0000256" key="8">
    <source>
        <dbReference type="ARBA" id="ARBA00047639"/>
    </source>
</evidence>
<keyword evidence="3 9" id="KW-0436">Ligase</keyword>
<dbReference type="EC" id="6.1.1.21" evidence="9"/>
<reference evidence="12 13" key="1">
    <citation type="journal article" date="2017" name="ISME J.">
        <title>Energy and carbon metabolisms in a deep terrestrial subsurface fluid microbial community.</title>
        <authorList>
            <person name="Momper L."/>
            <person name="Jungbluth S.P."/>
            <person name="Lee M.D."/>
            <person name="Amend J.P."/>
        </authorList>
    </citation>
    <scope>NUCLEOTIDE SEQUENCE [LARGE SCALE GENOMIC DNA]</scope>
    <source>
        <strain evidence="12">SURF_17</strain>
    </source>
</reference>
<dbReference type="NCBIfam" id="TIGR00442">
    <property type="entry name" value="hisS"/>
    <property type="match status" value="1"/>
</dbReference>
<name>A0A419EUC4_9BACT</name>
<gene>
    <name evidence="9" type="primary">hisS</name>
    <name evidence="12" type="ORF">C4532_13915</name>
</gene>
<sequence length="436" mass="49057">MSSTEPRNLARKVKPKTNIVAPRGMYDLLPDNIRQWHYVETIARDLFARYGYSEIRTPLVEDTQLFARGIGESTDIVTKEMYTFNDRKGRSLTLRPEGTASIVRAYVEHKLYAQQPLSKFYYAGPMFRYERPQSGRNRQFYQIGAEAIGSASPLVDFEVVDMVHSLFGQIGLRKHLLIVNNLGCMNDRPRFAEALRSYFSDKLPMLCPDCRERLEKNPLRILDCKVENCKKLAAGGPVTQDFLCDDCKRHDTVLRQLLSRAGIEHVFDPRLVRGLDYYTRTVFEIQHPALGARNAICGGGRYDHLIEELGGPPTPATGFSLGMEATLLAMEKEHVQPMAEPAPHVFICSVDEKALFEAAVLAVNLRSSGLRVELDYEGRSLKAQMKLANKLRSRFAVILGEEELAKLSARVRDMSTGEESVVSLEGLAAKLVEVAK</sequence>
<evidence type="ECO:0000313" key="13">
    <source>
        <dbReference type="Proteomes" id="UP000285961"/>
    </source>
</evidence>
<dbReference type="GO" id="GO:0005524">
    <property type="term" value="F:ATP binding"/>
    <property type="evidence" value="ECO:0007669"/>
    <property type="project" value="UniProtKB-UniRule"/>
</dbReference>
<organism evidence="12 13">
    <name type="scientific">Candidatus Abyssobacteria bacterium SURF_17</name>
    <dbReference type="NCBI Taxonomy" id="2093361"/>
    <lineage>
        <taxon>Bacteria</taxon>
        <taxon>Pseudomonadati</taxon>
        <taxon>Candidatus Hydrogenedentota</taxon>
        <taxon>Candidatus Abyssobacteria</taxon>
    </lineage>
</organism>
<dbReference type="SUPFAM" id="SSF52954">
    <property type="entry name" value="Class II aaRS ABD-related"/>
    <property type="match status" value="1"/>
</dbReference>
<dbReference type="PROSITE" id="PS50862">
    <property type="entry name" value="AA_TRNA_LIGASE_II"/>
    <property type="match status" value="1"/>
</dbReference>
<dbReference type="InterPro" id="IPR041715">
    <property type="entry name" value="HisRS-like_core"/>
</dbReference>
<comment type="caution">
    <text evidence="12">The sequence shown here is derived from an EMBL/GenBank/DDBJ whole genome shotgun (WGS) entry which is preliminary data.</text>
</comment>
<dbReference type="PIRSF" id="PIRSF001549">
    <property type="entry name" value="His-tRNA_synth"/>
    <property type="match status" value="1"/>
</dbReference>
<dbReference type="GO" id="GO:0004821">
    <property type="term" value="F:histidine-tRNA ligase activity"/>
    <property type="evidence" value="ECO:0007669"/>
    <property type="project" value="UniProtKB-UniRule"/>
</dbReference>
<keyword evidence="9" id="KW-0963">Cytoplasm</keyword>
<keyword evidence="7 9" id="KW-0030">Aminoacyl-tRNA synthetase</keyword>
<dbReference type="InterPro" id="IPR004516">
    <property type="entry name" value="HisRS/HisZ"/>
</dbReference>
<feature type="binding site" evidence="10">
    <location>
        <position position="273"/>
    </location>
    <ligand>
        <name>L-histidine</name>
        <dbReference type="ChEBI" id="CHEBI:57595"/>
    </ligand>
</feature>
<proteinExistence type="inferred from homology"/>
<evidence type="ECO:0000256" key="2">
    <source>
        <dbReference type="ARBA" id="ARBA00011738"/>
    </source>
</evidence>
<keyword evidence="4 9" id="KW-0547">Nucleotide-binding</keyword>
<dbReference type="Pfam" id="PF03129">
    <property type="entry name" value="HGTP_anticodon"/>
    <property type="match status" value="1"/>
</dbReference>
<dbReference type="PANTHER" id="PTHR43707:SF1">
    <property type="entry name" value="HISTIDINE--TRNA LIGASE, MITOCHONDRIAL-RELATED"/>
    <property type="match status" value="1"/>
</dbReference>
<dbReference type="InterPro" id="IPR033656">
    <property type="entry name" value="HisRS_anticodon"/>
</dbReference>
<dbReference type="GO" id="GO:0006427">
    <property type="term" value="P:histidyl-tRNA aminoacylation"/>
    <property type="evidence" value="ECO:0007669"/>
    <property type="project" value="UniProtKB-UniRule"/>
</dbReference>
<feature type="binding site" evidence="10">
    <location>
        <begin position="277"/>
        <end position="278"/>
    </location>
    <ligand>
        <name>L-histidine</name>
        <dbReference type="ChEBI" id="CHEBI:57595"/>
    </ligand>
</feature>
<dbReference type="InterPro" id="IPR004154">
    <property type="entry name" value="Anticodon-bd"/>
</dbReference>
<evidence type="ECO:0000256" key="1">
    <source>
        <dbReference type="ARBA" id="ARBA00008226"/>
    </source>
</evidence>
<comment type="similarity">
    <text evidence="1 9">Belongs to the class-II aminoacyl-tRNA synthetase family.</text>
</comment>
<comment type="catalytic activity">
    <reaction evidence="8 9">
        <text>tRNA(His) + L-histidine + ATP = L-histidyl-tRNA(His) + AMP + diphosphate + H(+)</text>
        <dbReference type="Rhea" id="RHEA:17313"/>
        <dbReference type="Rhea" id="RHEA-COMP:9665"/>
        <dbReference type="Rhea" id="RHEA-COMP:9689"/>
        <dbReference type="ChEBI" id="CHEBI:15378"/>
        <dbReference type="ChEBI" id="CHEBI:30616"/>
        <dbReference type="ChEBI" id="CHEBI:33019"/>
        <dbReference type="ChEBI" id="CHEBI:57595"/>
        <dbReference type="ChEBI" id="CHEBI:78442"/>
        <dbReference type="ChEBI" id="CHEBI:78527"/>
        <dbReference type="ChEBI" id="CHEBI:456215"/>
        <dbReference type="EC" id="6.1.1.21"/>
    </reaction>
</comment>
<dbReference type="InterPro" id="IPR045864">
    <property type="entry name" value="aa-tRNA-synth_II/BPL/LPL"/>
</dbReference>
<evidence type="ECO:0000259" key="11">
    <source>
        <dbReference type="PROSITE" id="PS50862"/>
    </source>
</evidence>
<dbReference type="InterPro" id="IPR015807">
    <property type="entry name" value="His-tRNA-ligase"/>
</dbReference>
<dbReference type="AlphaFoldDB" id="A0A419EUC4"/>
<comment type="subunit">
    <text evidence="2 9">Homodimer.</text>
</comment>
<dbReference type="CDD" id="cd00773">
    <property type="entry name" value="HisRS-like_core"/>
    <property type="match status" value="1"/>
</dbReference>
<dbReference type="Proteomes" id="UP000285961">
    <property type="component" value="Unassembled WGS sequence"/>
</dbReference>
<evidence type="ECO:0000256" key="4">
    <source>
        <dbReference type="ARBA" id="ARBA00022741"/>
    </source>
</evidence>
<dbReference type="CDD" id="cd00859">
    <property type="entry name" value="HisRS_anticodon"/>
    <property type="match status" value="1"/>
</dbReference>
<protein>
    <recommendedName>
        <fullName evidence="9">Histidine--tRNA ligase</fullName>
        <ecNumber evidence="9">6.1.1.21</ecNumber>
    </recommendedName>
    <alternativeName>
        <fullName evidence="9">Histidyl-tRNA synthetase</fullName>
        <shortName evidence="9">HisRS</shortName>
    </alternativeName>
</protein>
<keyword evidence="5 9" id="KW-0067">ATP-binding</keyword>
<feature type="binding site" evidence="10">
    <location>
        <begin position="97"/>
        <end position="99"/>
    </location>
    <ligand>
        <name>L-histidine</name>
        <dbReference type="ChEBI" id="CHEBI:57595"/>
    </ligand>
</feature>
<evidence type="ECO:0000256" key="9">
    <source>
        <dbReference type="HAMAP-Rule" id="MF_00127"/>
    </source>
</evidence>
<evidence type="ECO:0000256" key="5">
    <source>
        <dbReference type="ARBA" id="ARBA00022840"/>
    </source>
</evidence>
<accession>A0A419EUC4</accession>
<dbReference type="PANTHER" id="PTHR43707">
    <property type="entry name" value="HISTIDYL-TRNA SYNTHETASE"/>
    <property type="match status" value="1"/>
</dbReference>
<evidence type="ECO:0000256" key="10">
    <source>
        <dbReference type="PIRSR" id="PIRSR001549-1"/>
    </source>
</evidence>
<evidence type="ECO:0000256" key="3">
    <source>
        <dbReference type="ARBA" id="ARBA00022598"/>
    </source>
</evidence>
<dbReference type="GO" id="GO:0005737">
    <property type="term" value="C:cytoplasm"/>
    <property type="evidence" value="ECO:0007669"/>
    <property type="project" value="UniProtKB-SubCell"/>
</dbReference>
<dbReference type="InterPro" id="IPR006195">
    <property type="entry name" value="aa-tRNA-synth_II"/>
</dbReference>
<dbReference type="Gene3D" id="3.30.930.10">
    <property type="entry name" value="Bira Bifunctional Protein, Domain 2"/>
    <property type="match status" value="1"/>
</dbReference>
<evidence type="ECO:0000256" key="7">
    <source>
        <dbReference type="ARBA" id="ARBA00023146"/>
    </source>
</evidence>
<comment type="subcellular location">
    <subcellularLocation>
        <location evidence="9">Cytoplasm</location>
    </subcellularLocation>
</comment>
<dbReference type="Gene3D" id="3.40.50.800">
    <property type="entry name" value="Anticodon-binding domain"/>
    <property type="match status" value="1"/>
</dbReference>